<dbReference type="PROSITE" id="PS51257">
    <property type="entry name" value="PROKAR_LIPOPROTEIN"/>
    <property type="match status" value="1"/>
</dbReference>
<dbReference type="AlphaFoldDB" id="A0A9X2THT5"/>
<name>A0A9X2THT5_9BACT</name>
<dbReference type="RefSeq" id="WP_259123198.1">
    <property type="nucleotide sequence ID" value="NZ_JANUAE010000001.1"/>
</dbReference>
<reference evidence="1" key="1">
    <citation type="submission" date="2022-08" db="EMBL/GenBank/DDBJ databases">
        <title>Genomic Encyclopedia of Type Strains, Phase V (KMG-V): Genome sequencing to study the core and pangenomes of soil and plant-associated prokaryotes.</title>
        <authorList>
            <person name="Whitman W."/>
        </authorList>
    </citation>
    <scope>NUCLEOTIDE SEQUENCE</scope>
    <source>
        <strain evidence="1">SP3049</strain>
    </source>
</reference>
<gene>
    <name evidence="1" type="ORF">GGP61_000201</name>
</gene>
<protein>
    <recommendedName>
        <fullName evidence="3">Lipoprotein</fullName>
    </recommendedName>
</protein>
<accession>A0A9X2THT5</accession>
<comment type="caution">
    <text evidence="1">The sequence shown here is derived from an EMBL/GenBank/DDBJ whole genome shotgun (WGS) entry which is preliminary data.</text>
</comment>
<sequence>MFKLNKEFACVKTSTGVDVLLIGLIVSLVAGCATSTKEISSYDSASGRMIYQTSTITVAQGATRSFASASNITMQATAGCKGKGCTPENVSLIFSVEGTSELTLSDRTLTIQYDGKEKEWKNKSSGRTRNSQVGRTEGRLAKVVMPATDLLEISNASSLTGSLGDKPLNLDGAKYELQNFVSSIREGRSED</sequence>
<dbReference type="EMBL" id="JANUAE010000001">
    <property type="protein sequence ID" value="MCS3708614.1"/>
    <property type="molecule type" value="Genomic_DNA"/>
</dbReference>
<evidence type="ECO:0000313" key="1">
    <source>
        <dbReference type="EMBL" id="MCS3708614.1"/>
    </source>
</evidence>
<dbReference type="Proteomes" id="UP001155057">
    <property type="component" value="Unassembled WGS sequence"/>
</dbReference>
<evidence type="ECO:0000313" key="2">
    <source>
        <dbReference type="Proteomes" id="UP001155057"/>
    </source>
</evidence>
<proteinExistence type="predicted"/>
<evidence type="ECO:0008006" key="3">
    <source>
        <dbReference type="Google" id="ProtNLM"/>
    </source>
</evidence>
<organism evidence="1 2">
    <name type="scientific">Salinibacter ruber</name>
    <dbReference type="NCBI Taxonomy" id="146919"/>
    <lineage>
        <taxon>Bacteria</taxon>
        <taxon>Pseudomonadati</taxon>
        <taxon>Rhodothermota</taxon>
        <taxon>Rhodothermia</taxon>
        <taxon>Rhodothermales</taxon>
        <taxon>Salinibacteraceae</taxon>
        <taxon>Salinibacter</taxon>
    </lineage>
</organism>